<dbReference type="AlphaFoldDB" id="A0A2P5BPJ8"/>
<accession>A0A2P5BPJ8</accession>
<evidence type="ECO:0000313" key="1">
    <source>
        <dbReference type="EMBL" id="PON50706.1"/>
    </source>
</evidence>
<organism evidence="1 2">
    <name type="scientific">Trema orientale</name>
    <name type="common">Charcoal tree</name>
    <name type="synonym">Celtis orientalis</name>
    <dbReference type="NCBI Taxonomy" id="63057"/>
    <lineage>
        <taxon>Eukaryota</taxon>
        <taxon>Viridiplantae</taxon>
        <taxon>Streptophyta</taxon>
        <taxon>Embryophyta</taxon>
        <taxon>Tracheophyta</taxon>
        <taxon>Spermatophyta</taxon>
        <taxon>Magnoliopsida</taxon>
        <taxon>eudicotyledons</taxon>
        <taxon>Gunneridae</taxon>
        <taxon>Pentapetalae</taxon>
        <taxon>rosids</taxon>
        <taxon>fabids</taxon>
        <taxon>Rosales</taxon>
        <taxon>Cannabaceae</taxon>
        <taxon>Trema</taxon>
    </lineage>
</organism>
<keyword evidence="2" id="KW-1185">Reference proteome</keyword>
<reference evidence="2" key="1">
    <citation type="submission" date="2016-06" db="EMBL/GenBank/DDBJ databases">
        <title>Parallel loss of symbiosis genes in relatives of nitrogen-fixing non-legume Parasponia.</title>
        <authorList>
            <person name="Van Velzen R."/>
            <person name="Holmer R."/>
            <person name="Bu F."/>
            <person name="Rutten L."/>
            <person name="Van Zeijl A."/>
            <person name="Liu W."/>
            <person name="Santuari L."/>
            <person name="Cao Q."/>
            <person name="Sharma T."/>
            <person name="Shen D."/>
            <person name="Roswanjaya Y."/>
            <person name="Wardhani T."/>
            <person name="Kalhor M.S."/>
            <person name="Jansen J."/>
            <person name="Van den Hoogen J."/>
            <person name="Gungor B."/>
            <person name="Hartog M."/>
            <person name="Hontelez J."/>
            <person name="Verver J."/>
            <person name="Yang W.-C."/>
            <person name="Schijlen E."/>
            <person name="Repin R."/>
            <person name="Schilthuizen M."/>
            <person name="Schranz E."/>
            <person name="Heidstra R."/>
            <person name="Miyata K."/>
            <person name="Fedorova E."/>
            <person name="Kohlen W."/>
            <person name="Bisseling T."/>
            <person name="Smit S."/>
            <person name="Geurts R."/>
        </authorList>
    </citation>
    <scope>NUCLEOTIDE SEQUENCE [LARGE SCALE GENOMIC DNA]</scope>
    <source>
        <strain evidence="2">cv. RG33-2</strain>
    </source>
</reference>
<dbReference type="EMBL" id="JXTC01000483">
    <property type="protein sequence ID" value="PON50706.1"/>
    <property type="molecule type" value="Genomic_DNA"/>
</dbReference>
<proteinExistence type="predicted"/>
<dbReference type="OrthoDB" id="10363443at2759"/>
<protein>
    <submittedName>
        <fullName evidence="1">Uncharacterized protein</fullName>
    </submittedName>
</protein>
<evidence type="ECO:0000313" key="2">
    <source>
        <dbReference type="Proteomes" id="UP000237000"/>
    </source>
</evidence>
<sequence>MSPAMNAKALTQDFQRRIASSILDVRSVKCRFVLINDKSNLVFYGLFSAFVRFSTNSCPY</sequence>
<name>A0A2P5BPJ8_TREOI</name>
<comment type="caution">
    <text evidence="1">The sequence shown here is derived from an EMBL/GenBank/DDBJ whole genome shotgun (WGS) entry which is preliminary data.</text>
</comment>
<dbReference type="Proteomes" id="UP000237000">
    <property type="component" value="Unassembled WGS sequence"/>
</dbReference>
<dbReference type="InParanoid" id="A0A2P5BPJ8"/>
<gene>
    <name evidence="1" type="ORF">TorRG33x02_313350</name>
</gene>